<dbReference type="AlphaFoldDB" id="A0AAU6VA94"/>
<proteinExistence type="predicted"/>
<dbReference type="EMBL" id="CP095354">
    <property type="protein sequence ID" value="XAG82166.1"/>
    <property type="molecule type" value="Genomic_DNA"/>
</dbReference>
<protein>
    <submittedName>
        <fullName evidence="2">Inovirus Gp2 family protein</fullName>
    </submittedName>
</protein>
<reference evidence="2" key="1">
    <citation type="submission" date="2022-03" db="EMBL/GenBank/DDBJ databases">
        <title>Sea Food Isolates.</title>
        <authorList>
            <person name="Li c."/>
        </authorList>
    </citation>
    <scope>NUCLEOTIDE SEQUENCE</scope>
    <source>
        <strain evidence="2">19NY03SH02</strain>
    </source>
</reference>
<accession>A0AAU6VA94</accession>
<dbReference type="InterPro" id="IPR057271">
    <property type="entry name" value="YagK_YfjJ_C"/>
</dbReference>
<evidence type="ECO:0000313" key="2">
    <source>
        <dbReference type="EMBL" id="XAG82166.1"/>
    </source>
</evidence>
<evidence type="ECO:0000259" key="1">
    <source>
        <dbReference type="Pfam" id="PF11726"/>
    </source>
</evidence>
<dbReference type="Pfam" id="PF11726">
    <property type="entry name" value="YagK_YfjJ_C"/>
    <property type="match status" value="1"/>
</dbReference>
<feature type="domain" description="YagK/YfjJ C-terminal" evidence="1">
    <location>
        <begin position="34"/>
        <end position="198"/>
    </location>
</feature>
<sequence>MDFFNDLSTDFNYDYAMVPQYQTILKRTLSAQFNAFTRVFALRFDLRFPVSMVYQDSSVISRFLASFKSHLVIWDKYRRSQHPIGFSFVWCREKNSSQNWHYHVVFFFNKDAIHALGQCELGLKNTYNRILSAWASAIRVTPREAVGLVHICKNGSYWLDQRAPDFSSQLRLAMDSFNYLAKSTTKDINDGCRNIGSSHKPFM</sequence>
<organism evidence="2">
    <name type="scientific">bacterium 19NY03SH02</name>
    <dbReference type="NCBI Taxonomy" id="2920631"/>
    <lineage>
        <taxon>Bacteria</taxon>
    </lineage>
</organism>
<name>A0AAU6VA94_UNCXX</name>
<gene>
    <name evidence="2" type="ORF">MRN14_06125</name>
</gene>